<evidence type="ECO:0000256" key="9">
    <source>
        <dbReference type="ARBA" id="ARBA00023303"/>
    </source>
</evidence>
<feature type="transmembrane region" description="Helical" evidence="12">
    <location>
        <begin position="814"/>
        <end position="833"/>
    </location>
</feature>
<dbReference type="Pfam" id="PF23188">
    <property type="entry name" value="THU_Piezo1"/>
    <property type="match status" value="1"/>
</dbReference>
<dbReference type="InterPro" id="IPR031805">
    <property type="entry name" value="Piezo_TM25-28"/>
</dbReference>
<evidence type="ECO:0000256" key="6">
    <source>
        <dbReference type="ARBA" id="ARBA00022989"/>
    </source>
</evidence>
<reference evidence="18" key="2">
    <citation type="journal article" date="2023" name="BMC Genomics">
        <title>Pest status, molecular evolution, and epigenetic factors derived from the genome assembly of Frankliniella fusca, a thysanopteran phytovirus vector.</title>
        <authorList>
            <person name="Catto M.A."/>
            <person name="Labadie P.E."/>
            <person name="Jacobson A.L."/>
            <person name="Kennedy G.G."/>
            <person name="Srinivasan R."/>
            <person name="Hunt B.G."/>
        </authorList>
    </citation>
    <scope>NUCLEOTIDE SEQUENCE</scope>
    <source>
        <strain evidence="18">PL_HMW_Pooled</strain>
    </source>
</reference>
<evidence type="ECO:0000259" key="15">
    <source>
        <dbReference type="Pfam" id="PF23188"/>
    </source>
</evidence>
<feature type="transmembrane region" description="Helical" evidence="12">
    <location>
        <begin position="1963"/>
        <end position="1981"/>
    </location>
</feature>
<feature type="transmembrane region" description="Helical" evidence="12">
    <location>
        <begin position="1234"/>
        <end position="1253"/>
    </location>
</feature>
<keyword evidence="3" id="KW-0813">Transport</keyword>
<dbReference type="GO" id="GO:0008381">
    <property type="term" value="F:mechanosensitive monoatomic ion channel activity"/>
    <property type="evidence" value="ECO:0007669"/>
    <property type="project" value="InterPro"/>
</dbReference>
<feature type="transmembrane region" description="Helical" evidence="12">
    <location>
        <begin position="28"/>
        <end position="45"/>
    </location>
</feature>
<feature type="domain" description="Piezo TM1-24" evidence="16">
    <location>
        <begin position="25"/>
        <end position="744"/>
    </location>
</feature>
<dbReference type="InterPro" id="IPR056769">
    <property type="entry name" value="Piezo_TM1-24"/>
</dbReference>
<dbReference type="EMBL" id="JAHWGI010001412">
    <property type="protein sequence ID" value="KAK3930759.1"/>
    <property type="molecule type" value="Genomic_DNA"/>
</dbReference>
<evidence type="ECO:0000256" key="11">
    <source>
        <dbReference type="SAM" id="MobiDB-lite"/>
    </source>
</evidence>
<dbReference type="InterPro" id="IPR056768">
    <property type="entry name" value="THU_Piezo"/>
</dbReference>
<feature type="domain" description="Piezo transmembrane helical unit" evidence="15">
    <location>
        <begin position="1865"/>
        <end position="1988"/>
    </location>
</feature>
<name>A0AAE1I180_9NEOP</name>
<feature type="transmembrane region" description="Helical" evidence="12">
    <location>
        <begin position="664"/>
        <end position="685"/>
    </location>
</feature>
<keyword evidence="9" id="KW-0407">Ion channel</keyword>
<comment type="subcellular location">
    <subcellularLocation>
        <location evidence="1">Cell membrane</location>
        <topology evidence="1">Multi-pass membrane protein</topology>
    </subcellularLocation>
</comment>
<keyword evidence="10" id="KW-0175">Coiled coil</keyword>
<evidence type="ECO:0000256" key="12">
    <source>
        <dbReference type="SAM" id="Phobius"/>
    </source>
</evidence>
<dbReference type="PANTHER" id="PTHR47049">
    <property type="entry name" value="PIEZO-TYPE MECHANOSENSITIVE ION CHANNEL HOMOLOG"/>
    <property type="match status" value="1"/>
</dbReference>
<sequence>MLVCVRKQEVTFIENVTSVAGVAIRQDGVSFVYLILLLYLPFVTLPTSRDACHAGRYLKGLIATSGIVALGKLIFQIVLLSMPPYAYFLPNCEELEAALRIAGLIRLDSVAAVDCMRWVLPEALLLGSSLSLYIVCARPIKKDIEECHTDVARTDSNTESQDPALKSKFNFLTAIGKYVVLCAFCVTGAVCPSVLNMVYYLSFLIATTYWSCYKQLASKFAVVCRVIQAYAAVHLLVLFLVQVPWPEDWFMIREDIGRYLALKPVYKTNCTDDPRTLISQNQHWSIYANPLAVLILYFILGYEYTLLRRPTDKDSAKAGGMSRQLSLRLSQQKLFRNSTSRWRSATRKVRARSMPECHEETPLIQGALPTKYQTTRRGQGSSLDLGAISIIEGTSGRERAESIQLFPITDASNLEKSEDLGDHWLDKLLDSVVTVFQLIIRSSYIVTNIIMMTWSITYHSWLTFFLLLWASILWMVPNQRRWMLHCSPFLVTYALFLLVAQYIYSLDLTELPDFNSTYNSSINLKQIGFEKPVNVSPSKPVLIKSLYTVMFWITLRQYMQERWQARNTSTLADMAAPLQITVTTATSGMQSPPPAEAPSPFMRRLGIYVKELLTKFWIWVVAIMLFVIGITGDKMTGFRIVYMGLFLVFILTFKLSYKAWRRMLYGFWLTVIVFSMIILVLIYTYQFDNFNTYWDSYLGIPEQLQADIGLQKFHTKDLFVRLITPTFFVIITAIQMNYFHKDFLAISDIKSRGVSFSQQSRSRTSHKSDTSSEPGVPARSETDGASTAPSQRRGKFLVLHHISSLRGRRSLQQGINFLKQFIELFWLFLELHISKLMLLTVMLLCIAVPCALHFPMVLLVVVSLAFNSRAQEIACNICSVWVALLMLGTMIYQIEYIDMKVWDYECIRHKWNTTVGEEQDFNITLNNAVWLGFRKADAKVSLSDVVKGYIGVILVASFVTVVNIHQTYKRSLRGRSISKPQYMFPRITRADADKNILNCVKYILNYGFYRFGIEICMVAMVALIGTRVDFYAMLHAIWLLAMFAMKRERIARLWTPYICFIIICLIIQYIMVVDVPPSLCVDYPWDMSDMLKGLQEWMFLPDPINKPEIGKIACDFILLMFVSRQGLVFRIEKKYPDNSFPGGSNGSIIHEYDNKDFVNPVPDYISSIRSWLDVAKRGVLLSMMWLTLAIMFLAGTNRVNLFSLGYLIGAFVFLWMGSDLYLRDIRVIHKWWNALLGYNVAVIFLKTLLQVIGCIFMEQVQLNACWFVQLMGIACIRKFHGFVPTFIGRPQESQNGCTVHLESYGLAWDGVCFGFLLLQRRLFQSYYFFHIVDETKAMTILASRGAELIEELRLKQITEQMERENQILENIKLKMERIKASQMKVQGPSYREPSSHFTDSAAAAPSPRSSTTGSPAGFHTPVDDGDEDDEDPAPLTPRTGSLLRAQAPTPCSAIMTADGYLEPQRVSFGSPPTSELLPRIPSLDDSFPVFSPPPYGAVVPPGRRLSSLGGGGRASISRSSTHSHHTSVLSGDYYMFEDMPEADLVDPTNVGRKEDDEADDKLAGQLTISKLFSEALKTDIKQAVDKAHASSATGALQKRASFTTADSELSCGSRGTRRSSRRSSQRSAGLAGPDTMPTTATTATTTSSAHLSPDVAILPQDARDGEDPGDQKPLVSSEHGSSSDGEELEADEVVKQESWLRKISQLLHFLIVSLNSIMVSLTRWLNTFSRDYRYVSRVLAVEKKLLKEEPDFGEGKRVGLAKMWQPSPQALQVHRSREEMLSTNLPQRPGVGQSNSDINRLHARQLKTALCLPSIRILAPSLEVGLDEYVESNVSPASSSQQAGLSSAEQPPIVQLLLAVWYTIVSHSDLACFFMIFLHQMKSATILSIPLPLMVFLWGTLTVPRPSTTFWVVIIAYTEVMVVIKCMFQFDLLPWNHEDNVPANKKDPFWPPRIIGIEKKQNYAVFDLSLLLVLFFHRFMLKSLGLWKSLYEDDSNYPQDNEHFEFVQESNSEEKKSRREEHEKKRDDKTASESADSVHTAHSDPGVRRVSIYEPGMQLTHRGSLKTFTLSDGRRISMIRPSWLEDGDRQRGVPSDTNQEILVDGLVHDGVVNSPSDSNHSKPIIVAKTFRENAMDRFPSILKLTWKRYMTSMRTFFKLLLDPGSRVNADVYAYMFMCDFFNFMVVIFGFSAFGSAAGGGSVSEYFEENKVPIPFLVMLILQFGLIIIDRTLYLRKYILGKIIFQCGLVVGIHIWMFFILPAVTERQFNETLPPQMWYVVKCFYLLLSAYQIRSGYPTRILGNFLCKAYNYLNMYLFKVFMMIPFVFELRAIMDWMWTDTSMSLMEWLKMEDIFSQLFQLKCERRAQTEYPQPRGVRKNVIVKYIVGGLGLLLIIAIIWFPLVLFALGNTVGSPNLPLKMTLRMRLGHFEPIYDIAAEGNQIKEYNENQWRLLNGVYRQYQAAQNFLSNYDNQAVAMILFNIHSGSLWTITPPDLIKLREEVASDMPFNVTIDWRVERRQSSPEDKGYSEGTHTIHLPALDGKSGSRNPVRQNLQTVLEAAINNTFPIVGNITSESVSIVIPNLLPKLIKVNMNGANPILQLLPGKDAETQYRDVTLKMNYASSTLKWWTVLEDCNDQTFQEIIKNIPAAGAESNCNQTLLIYTFNDKTFPATLSLFSGKGIIGLYASFVLVASSFVRSFFSNLACKIMFEDLPNVDRILQLCLDIYLVRESGELDLEEDLFAKLVFLYRSPETMIEWTRERKEGDDRDSPEASIAQE</sequence>
<keyword evidence="19" id="KW-1185">Reference proteome</keyword>
<feature type="transmembrane region" description="Helical" evidence="12">
    <location>
        <begin position="220"/>
        <end position="241"/>
    </location>
</feature>
<evidence type="ECO:0000313" key="18">
    <source>
        <dbReference type="EMBL" id="KAK3930759.1"/>
    </source>
</evidence>
<feature type="transmembrane region" description="Helical" evidence="12">
    <location>
        <begin position="2213"/>
        <end position="2233"/>
    </location>
</feature>
<evidence type="ECO:0000259" key="14">
    <source>
        <dbReference type="Pfam" id="PF15917"/>
    </source>
</evidence>
<evidence type="ECO:0000259" key="13">
    <source>
        <dbReference type="Pfam" id="PF12166"/>
    </source>
</evidence>
<keyword evidence="4" id="KW-1003">Cell membrane</keyword>
<dbReference type="PANTHER" id="PTHR47049:SF2">
    <property type="entry name" value="PIEZO-TYPE MECHANOSENSITIVE ION CHANNEL HOMOLOG"/>
    <property type="match status" value="1"/>
</dbReference>
<feature type="transmembrane region" description="Helical" evidence="12">
    <location>
        <begin position="483"/>
        <end position="504"/>
    </location>
</feature>
<feature type="transmembrane region" description="Helical" evidence="12">
    <location>
        <begin position="1003"/>
        <end position="1024"/>
    </location>
</feature>
<feature type="transmembrane region" description="Helical" evidence="12">
    <location>
        <begin position="873"/>
        <end position="894"/>
    </location>
</feature>
<evidence type="ECO:0000256" key="5">
    <source>
        <dbReference type="ARBA" id="ARBA00022692"/>
    </source>
</evidence>
<feature type="transmembrane region" description="Helical" evidence="12">
    <location>
        <begin position="1178"/>
        <end position="1195"/>
    </location>
</feature>
<dbReference type="GO" id="GO:0005886">
    <property type="term" value="C:plasma membrane"/>
    <property type="evidence" value="ECO:0007669"/>
    <property type="project" value="UniProtKB-SubCell"/>
</dbReference>
<feature type="transmembrane region" description="Helical" evidence="12">
    <location>
        <begin position="2242"/>
        <end position="2263"/>
    </location>
</feature>
<evidence type="ECO:0000256" key="2">
    <source>
        <dbReference type="ARBA" id="ARBA00007821"/>
    </source>
</evidence>
<feature type="transmembrane region" description="Helical" evidence="12">
    <location>
        <begin position="637"/>
        <end position="657"/>
    </location>
</feature>
<evidence type="ECO:0000256" key="10">
    <source>
        <dbReference type="SAM" id="Coils"/>
    </source>
</evidence>
<feature type="transmembrane region" description="Helical" evidence="12">
    <location>
        <begin position="2171"/>
        <end position="2193"/>
    </location>
</feature>
<keyword evidence="8 12" id="KW-0472">Membrane</keyword>
<feature type="coiled-coil region" evidence="10">
    <location>
        <begin position="1354"/>
        <end position="1381"/>
    </location>
</feature>
<evidence type="ECO:0000256" key="3">
    <source>
        <dbReference type="ARBA" id="ARBA00022448"/>
    </source>
</evidence>
<evidence type="ECO:0000256" key="8">
    <source>
        <dbReference type="ARBA" id="ARBA00023136"/>
    </source>
</evidence>
<feature type="region of interest" description="Disordered" evidence="11">
    <location>
        <begin position="1591"/>
        <end position="1690"/>
    </location>
</feature>
<evidence type="ECO:0000313" key="19">
    <source>
        <dbReference type="Proteomes" id="UP001219518"/>
    </source>
</evidence>
<feature type="compositionally biased region" description="Basic residues" evidence="11">
    <location>
        <begin position="1615"/>
        <end position="1624"/>
    </location>
</feature>
<feature type="transmembrane region" description="Helical" evidence="12">
    <location>
        <begin position="458"/>
        <end position="476"/>
    </location>
</feature>
<feature type="domain" description="Piezo TM25-28" evidence="14">
    <location>
        <begin position="1157"/>
        <end position="1392"/>
    </location>
</feature>
<gene>
    <name evidence="18" type="ORF">KUF71_024116</name>
</gene>
<feature type="transmembrane region" description="Helical" evidence="12">
    <location>
        <begin position="718"/>
        <end position="739"/>
    </location>
</feature>
<comment type="caution">
    <text evidence="18">The sequence shown here is derived from an EMBL/GenBank/DDBJ whole genome shotgun (WGS) entry which is preliminary data.</text>
</comment>
<reference evidence="18" key="1">
    <citation type="submission" date="2021-07" db="EMBL/GenBank/DDBJ databases">
        <authorList>
            <person name="Catto M.A."/>
            <person name="Jacobson A."/>
            <person name="Kennedy G."/>
            <person name="Labadie P."/>
            <person name="Hunt B.G."/>
            <person name="Srinivasan R."/>
        </authorList>
    </citation>
    <scope>NUCLEOTIDE SEQUENCE</scope>
    <source>
        <strain evidence="18">PL_HMW_Pooled</strain>
        <tissue evidence="18">Head</tissue>
    </source>
</reference>
<dbReference type="Pfam" id="PF15917">
    <property type="entry name" value="Piezo_TM25-28"/>
    <property type="match status" value="1"/>
</dbReference>
<feature type="transmembrane region" description="Helical" evidence="12">
    <location>
        <begin position="839"/>
        <end position="866"/>
    </location>
</feature>
<feature type="transmembrane region" description="Helical" evidence="12">
    <location>
        <begin position="2384"/>
        <end position="2407"/>
    </location>
</feature>
<feature type="transmembrane region" description="Helical" evidence="12">
    <location>
        <begin position="1201"/>
        <end position="1222"/>
    </location>
</feature>
<feature type="compositionally biased region" description="Polar residues" evidence="11">
    <location>
        <begin position="1591"/>
        <end position="1607"/>
    </location>
</feature>
<feature type="compositionally biased region" description="Low complexity" evidence="11">
    <location>
        <begin position="1638"/>
        <end position="1649"/>
    </location>
</feature>
<feature type="transmembrane region" description="Helical" evidence="12">
    <location>
        <begin position="2312"/>
        <end position="2333"/>
    </location>
</feature>
<dbReference type="Pfam" id="PF24874">
    <property type="entry name" value="Piezo_THU9_anchor"/>
    <property type="match status" value="1"/>
</dbReference>
<keyword evidence="7" id="KW-0406">Ion transport</keyword>
<evidence type="ECO:0000259" key="17">
    <source>
        <dbReference type="Pfam" id="PF24874"/>
    </source>
</evidence>
<feature type="region of interest" description="Disordered" evidence="11">
    <location>
        <begin position="757"/>
        <end position="791"/>
    </location>
</feature>
<dbReference type="Proteomes" id="UP001219518">
    <property type="component" value="Unassembled WGS sequence"/>
</dbReference>
<dbReference type="InterPro" id="IPR031334">
    <property type="entry name" value="Piezo_cap_dom"/>
</dbReference>
<dbReference type="Pfam" id="PF24871">
    <property type="entry name" value="Piezo_TM1-24"/>
    <property type="match status" value="1"/>
</dbReference>
<feature type="transmembrane region" description="Helical" evidence="12">
    <location>
        <begin position="1884"/>
        <end position="1903"/>
    </location>
</feature>
<feature type="region of interest" description="Disordered" evidence="11">
    <location>
        <begin position="2004"/>
        <end position="2049"/>
    </location>
</feature>
<feature type="transmembrane region" description="Helical" evidence="12">
    <location>
        <begin position="948"/>
        <end position="965"/>
    </location>
</feature>
<dbReference type="InterPro" id="IPR056770">
    <property type="entry name" value="Piezo_THU9_anchor"/>
</dbReference>
<feature type="transmembrane region" description="Helical" evidence="12">
    <location>
        <begin position="1053"/>
        <end position="1072"/>
    </location>
</feature>
<evidence type="ECO:0000259" key="16">
    <source>
        <dbReference type="Pfam" id="PF24871"/>
    </source>
</evidence>
<feature type="domain" description="Piezo non-specific cation channel cap" evidence="13">
    <location>
        <begin position="2442"/>
        <end position="2761"/>
    </location>
</feature>
<feature type="compositionally biased region" description="Basic and acidic residues" evidence="11">
    <location>
        <begin position="2004"/>
        <end position="2031"/>
    </location>
</feature>
<keyword evidence="5 12" id="KW-0812">Transmembrane</keyword>
<accession>A0AAE1I180</accession>
<protein>
    <submittedName>
        <fullName evidence="18">Piezo-type mechanosensitive ion channel component</fullName>
    </submittedName>
</protein>
<feature type="transmembrane region" description="Helical" evidence="12">
    <location>
        <begin position="169"/>
        <end position="190"/>
    </location>
</feature>
<feature type="transmembrane region" description="Helical" evidence="12">
    <location>
        <begin position="612"/>
        <end position="631"/>
    </location>
</feature>
<evidence type="ECO:0000256" key="1">
    <source>
        <dbReference type="ARBA" id="ARBA00004651"/>
    </source>
</evidence>
<organism evidence="18 19">
    <name type="scientific">Frankliniella fusca</name>
    <dbReference type="NCBI Taxonomy" id="407009"/>
    <lineage>
        <taxon>Eukaryota</taxon>
        <taxon>Metazoa</taxon>
        <taxon>Ecdysozoa</taxon>
        <taxon>Arthropoda</taxon>
        <taxon>Hexapoda</taxon>
        <taxon>Insecta</taxon>
        <taxon>Pterygota</taxon>
        <taxon>Neoptera</taxon>
        <taxon>Paraneoptera</taxon>
        <taxon>Thysanoptera</taxon>
        <taxon>Terebrantia</taxon>
        <taxon>Thripoidea</taxon>
        <taxon>Thripidae</taxon>
        <taxon>Frankliniella</taxon>
    </lineage>
</organism>
<feature type="region of interest" description="Disordered" evidence="11">
    <location>
        <begin position="1383"/>
        <end position="1444"/>
    </location>
</feature>
<feature type="transmembrane region" description="Helical" evidence="12">
    <location>
        <begin position="1910"/>
        <end position="1930"/>
    </location>
</feature>
<feature type="domain" description="Piezo THU9 and anchor" evidence="17">
    <location>
        <begin position="2170"/>
        <end position="2406"/>
    </location>
</feature>
<evidence type="ECO:0000256" key="4">
    <source>
        <dbReference type="ARBA" id="ARBA00022475"/>
    </source>
</evidence>
<feature type="compositionally biased region" description="Low complexity" evidence="11">
    <location>
        <begin position="1400"/>
        <end position="1417"/>
    </location>
</feature>
<comment type="similarity">
    <text evidence="2">Belongs to the PIEZO (TC 1.A.75) family.</text>
</comment>
<keyword evidence="6 12" id="KW-1133">Transmembrane helix</keyword>
<feature type="transmembrane region" description="Helical" evidence="12">
    <location>
        <begin position="284"/>
        <end position="307"/>
    </location>
</feature>
<dbReference type="InterPro" id="IPR027272">
    <property type="entry name" value="Piezo"/>
</dbReference>
<dbReference type="Pfam" id="PF12166">
    <property type="entry name" value="Piezo_cap"/>
    <property type="match status" value="1"/>
</dbReference>
<proteinExistence type="inferred from homology"/>
<evidence type="ECO:0000256" key="7">
    <source>
        <dbReference type="ARBA" id="ARBA00023065"/>
    </source>
</evidence>
<feature type="transmembrane region" description="Helical" evidence="12">
    <location>
        <begin position="57"/>
        <end position="79"/>
    </location>
</feature>
<feature type="compositionally biased region" description="Basic and acidic residues" evidence="11">
    <location>
        <begin position="1661"/>
        <end position="1670"/>
    </location>
</feature>
<feature type="compositionally biased region" description="Acidic residues" evidence="11">
    <location>
        <begin position="1423"/>
        <end position="1432"/>
    </location>
</feature>